<keyword evidence="7" id="KW-0067">ATP-binding</keyword>
<keyword evidence="10" id="KW-0472">Membrane</keyword>
<evidence type="ECO:0000256" key="4">
    <source>
        <dbReference type="ARBA" id="ARBA00022679"/>
    </source>
</evidence>
<dbReference type="InterPro" id="IPR011712">
    <property type="entry name" value="Sig_transdc_His_kin_sub3_dim/P"/>
</dbReference>
<feature type="domain" description="Signal transduction histidine kinase subgroup 3 dimerisation and phosphoacceptor" evidence="11">
    <location>
        <begin position="216"/>
        <end position="279"/>
    </location>
</feature>
<reference evidence="12" key="2">
    <citation type="journal article" date="2021" name="PeerJ">
        <title>Extensive microbial diversity within the chicken gut microbiome revealed by metagenomics and culture.</title>
        <authorList>
            <person name="Gilroy R."/>
            <person name="Ravi A."/>
            <person name="Getino M."/>
            <person name="Pursley I."/>
            <person name="Horton D.L."/>
            <person name="Alikhan N.F."/>
            <person name="Baker D."/>
            <person name="Gharbi K."/>
            <person name="Hall N."/>
            <person name="Watson M."/>
            <person name="Adriaenssens E.M."/>
            <person name="Foster-Nyarko E."/>
            <person name="Jarju S."/>
            <person name="Secka A."/>
            <person name="Antonio M."/>
            <person name="Oren A."/>
            <person name="Chaudhuri R.R."/>
            <person name="La Ragione R."/>
            <person name="Hildebrand F."/>
            <person name="Pallen M.J."/>
        </authorList>
    </citation>
    <scope>NUCLEOTIDE SEQUENCE</scope>
    <source>
        <strain evidence="12">CHK195-12923</strain>
    </source>
</reference>
<dbReference type="Pfam" id="PF07730">
    <property type="entry name" value="HisKA_3"/>
    <property type="match status" value="1"/>
</dbReference>
<dbReference type="Gene3D" id="3.30.565.10">
    <property type="entry name" value="Histidine kinase-like ATPase, C-terminal domain"/>
    <property type="match status" value="1"/>
</dbReference>
<sequence>MAKNSKFKLNIQNVRKILGLVVLAALVVMEIIICAQYASFYDPEQEWWMYLMLVPCCIVVDISVALKFYIFIPQNIKFAMYGADFLFLLIISVITGNDFIVVMYCLDTTELYINSENLKNNLIVFGVGAGVFFASFALGWVRVHEGVQLYTSLVEILGGCLFGFIILSIHFVVIAAFMRYYRMSRRLTKALAEADESKAQLEAAYEKLSMTAVLEERNRIAKDIHDNAGHSITAVIMQTEAAKLLVDSDPEEAKKKIISANIQAKNALDQMRSSVHLLAGRPAVTSLKDGIEEIVAQTVDATDLKIRSDVEDITLGEERTRFLCNSVKECISNGIRHGGATAFYIGARKVDDGVSVLVSDNGVGPSADFRRGYGLNSMSEKAEEFGGGIRISGDADEGCEVEIFIKSCD</sequence>
<evidence type="ECO:0000256" key="3">
    <source>
        <dbReference type="ARBA" id="ARBA00022553"/>
    </source>
</evidence>
<evidence type="ECO:0000256" key="10">
    <source>
        <dbReference type="SAM" id="Phobius"/>
    </source>
</evidence>
<dbReference type="Proteomes" id="UP000824110">
    <property type="component" value="Unassembled WGS sequence"/>
</dbReference>
<dbReference type="InterPro" id="IPR050482">
    <property type="entry name" value="Sensor_HK_TwoCompSys"/>
</dbReference>
<evidence type="ECO:0000256" key="8">
    <source>
        <dbReference type="ARBA" id="ARBA00023012"/>
    </source>
</evidence>
<evidence type="ECO:0000256" key="5">
    <source>
        <dbReference type="ARBA" id="ARBA00022741"/>
    </source>
</evidence>
<comment type="caution">
    <text evidence="12">The sequence shown here is derived from an EMBL/GenBank/DDBJ whole genome shotgun (WGS) entry which is preliminary data.</text>
</comment>
<proteinExistence type="predicted"/>
<evidence type="ECO:0000256" key="9">
    <source>
        <dbReference type="SAM" id="Coils"/>
    </source>
</evidence>
<organism evidence="12 13">
    <name type="scientific">Candidatus Coproplasma excrementigallinarum</name>
    <dbReference type="NCBI Taxonomy" id="2840747"/>
    <lineage>
        <taxon>Bacteria</taxon>
        <taxon>Bacillati</taxon>
        <taxon>Bacillota</taxon>
        <taxon>Clostridia</taxon>
        <taxon>Eubacteriales</taxon>
        <taxon>Candidatus Coproplasma</taxon>
    </lineage>
</organism>
<dbReference type="GO" id="GO:0000155">
    <property type="term" value="F:phosphorelay sensor kinase activity"/>
    <property type="evidence" value="ECO:0007669"/>
    <property type="project" value="InterPro"/>
</dbReference>
<name>A0A9D1MKB5_9FIRM</name>
<dbReference type="InterPro" id="IPR036890">
    <property type="entry name" value="HATPase_C_sf"/>
</dbReference>
<comment type="catalytic activity">
    <reaction evidence="1">
        <text>ATP + protein L-histidine = ADP + protein N-phospho-L-histidine.</text>
        <dbReference type="EC" id="2.7.13.3"/>
    </reaction>
</comment>
<dbReference type="PANTHER" id="PTHR24421:SF10">
    <property type="entry name" value="NITRATE_NITRITE SENSOR PROTEIN NARQ"/>
    <property type="match status" value="1"/>
</dbReference>
<keyword evidence="5" id="KW-0547">Nucleotide-binding</keyword>
<dbReference type="AlphaFoldDB" id="A0A9D1MKB5"/>
<keyword evidence="10" id="KW-1133">Transmembrane helix</keyword>
<dbReference type="GO" id="GO:0016020">
    <property type="term" value="C:membrane"/>
    <property type="evidence" value="ECO:0007669"/>
    <property type="project" value="InterPro"/>
</dbReference>
<evidence type="ECO:0000256" key="6">
    <source>
        <dbReference type="ARBA" id="ARBA00022777"/>
    </source>
</evidence>
<protein>
    <recommendedName>
        <fullName evidence="2">histidine kinase</fullName>
        <ecNumber evidence="2">2.7.13.3</ecNumber>
    </recommendedName>
</protein>
<dbReference type="GO" id="GO:0046983">
    <property type="term" value="F:protein dimerization activity"/>
    <property type="evidence" value="ECO:0007669"/>
    <property type="project" value="InterPro"/>
</dbReference>
<feature type="transmembrane region" description="Helical" evidence="10">
    <location>
        <begin position="122"/>
        <end position="141"/>
    </location>
</feature>
<dbReference type="GO" id="GO:0005524">
    <property type="term" value="F:ATP binding"/>
    <property type="evidence" value="ECO:0007669"/>
    <property type="project" value="UniProtKB-KW"/>
</dbReference>
<keyword evidence="10" id="KW-0812">Transmembrane</keyword>
<feature type="transmembrane region" description="Helical" evidence="10">
    <location>
        <begin position="78"/>
        <end position="102"/>
    </location>
</feature>
<reference evidence="12" key="1">
    <citation type="submission" date="2020-10" db="EMBL/GenBank/DDBJ databases">
        <authorList>
            <person name="Gilroy R."/>
        </authorList>
    </citation>
    <scope>NUCLEOTIDE SEQUENCE</scope>
    <source>
        <strain evidence="12">CHK195-12923</strain>
    </source>
</reference>
<keyword evidence="6 12" id="KW-0418">Kinase</keyword>
<dbReference type="SUPFAM" id="SSF55874">
    <property type="entry name" value="ATPase domain of HSP90 chaperone/DNA topoisomerase II/histidine kinase"/>
    <property type="match status" value="1"/>
</dbReference>
<keyword evidence="9" id="KW-0175">Coiled coil</keyword>
<feature type="transmembrane region" description="Helical" evidence="10">
    <location>
        <begin position="153"/>
        <end position="178"/>
    </location>
</feature>
<keyword evidence="3" id="KW-0597">Phosphoprotein</keyword>
<dbReference type="CDD" id="cd16917">
    <property type="entry name" value="HATPase_UhpB-NarQ-NarX-like"/>
    <property type="match status" value="1"/>
</dbReference>
<feature type="coiled-coil region" evidence="9">
    <location>
        <begin position="184"/>
        <end position="211"/>
    </location>
</feature>
<dbReference type="EC" id="2.7.13.3" evidence="2"/>
<evidence type="ECO:0000259" key="11">
    <source>
        <dbReference type="Pfam" id="PF07730"/>
    </source>
</evidence>
<feature type="transmembrane region" description="Helical" evidence="10">
    <location>
        <begin position="47"/>
        <end position="66"/>
    </location>
</feature>
<dbReference type="EMBL" id="DVNE01000039">
    <property type="protein sequence ID" value="HIU61785.1"/>
    <property type="molecule type" value="Genomic_DNA"/>
</dbReference>
<dbReference type="Gene3D" id="1.20.5.1930">
    <property type="match status" value="1"/>
</dbReference>
<evidence type="ECO:0000256" key="2">
    <source>
        <dbReference type="ARBA" id="ARBA00012438"/>
    </source>
</evidence>
<evidence type="ECO:0000313" key="13">
    <source>
        <dbReference type="Proteomes" id="UP000824110"/>
    </source>
</evidence>
<evidence type="ECO:0000313" key="12">
    <source>
        <dbReference type="EMBL" id="HIU61785.1"/>
    </source>
</evidence>
<evidence type="ECO:0000256" key="7">
    <source>
        <dbReference type="ARBA" id="ARBA00022840"/>
    </source>
</evidence>
<keyword evidence="8" id="KW-0902">Two-component regulatory system</keyword>
<gene>
    <name evidence="12" type="ORF">IAB69_03965</name>
</gene>
<accession>A0A9D1MKB5</accession>
<feature type="transmembrane region" description="Helical" evidence="10">
    <location>
        <begin position="20"/>
        <end position="41"/>
    </location>
</feature>
<keyword evidence="4" id="KW-0808">Transferase</keyword>
<evidence type="ECO:0000256" key="1">
    <source>
        <dbReference type="ARBA" id="ARBA00000085"/>
    </source>
</evidence>
<dbReference type="PANTHER" id="PTHR24421">
    <property type="entry name" value="NITRATE/NITRITE SENSOR PROTEIN NARX-RELATED"/>
    <property type="match status" value="1"/>
</dbReference>